<dbReference type="PANTHER" id="PTHR37423">
    <property type="entry name" value="SOLUBLE LYTIC MUREIN TRANSGLYCOSYLASE-RELATED"/>
    <property type="match status" value="1"/>
</dbReference>
<dbReference type="SMART" id="SM00257">
    <property type="entry name" value="LysM"/>
    <property type="match status" value="2"/>
</dbReference>
<dbReference type="RefSeq" id="WP_157562735.1">
    <property type="nucleotide sequence ID" value="NZ_WPIK01000001.1"/>
</dbReference>
<dbReference type="Proteomes" id="UP000462014">
    <property type="component" value="Unassembled WGS sequence"/>
</dbReference>
<evidence type="ECO:0000259" key="3">
    <source>
        <dbReference type="PROSITE" id="PS51782"/>
    </source>
</evidence>
<evidence type="ECO:0000256" key="2">
    <source>
        <dbReference type="SAM" id="SignalP"/>
    </source>
</evidence>
<dbReference type="GO" id="GO:0008933">
    <property type="term" value="F:peptidoglycan lytic transglycosylase activity"/>
    <property type="evidence" value="ECO:0007669"/>
    <property type="project" value="InterPro"/>
</dbReference>
<dbReference type="InterPro" id="IPR018392">
    <property type="entry name" value="LysM"/>
</dbReference>
<dbReference type="AlphaFoldDB" id="A0A7K1SRM7"/>
<reference evidence="4 5" key="1">
    <citation type="submission" date="2019-12" db="EMBL/GenBank/DDBJ databases">
        <title>Mucilaginibacter sp. HMF7410 genome sequencing and assembly.</title>
        <authorList>
            <person name="Kang H."/>
            <person name="Cha I."/>
            <person name="Kim H."/>
            <person name="Joh K."/>
        </authorList>
    </citation>
    <scope>NUCLEOTIDE SEQUENCE [LARGE SCALE GENOMIC DNA]</scope>
    <source>
        <strain evidence="4 5">HMF7410</strain>
    </source>
</reference>
<dbReference type="InterPro" id="IPR023346">
    <property type="entry name" value="Lysozyme-like_dom_sf"/>
</dbReference>
<dbReference type="InterPro" id="IPR000189">
    <property type="entry name" value="Transglyc_AS"/>
</dbReference>
<evidence type="ECO:0000313" key="4">
    <source>
        <dbReference type="EMBL" id="MVN19965.1"/>
    </source>
</evidence>
<dbReference type="Pfam" id="PF01476">
    <property type="entry name" value="LysM"/>
    <property type="match status" value="2"/>
</dbReference>
<dbReference type="SUPFAM" id="SSF54106">
    <property type="entry name" value="LysM domain"/>
    <property type="match status" value="2"/>
</dbReference>
<dbReference type="GO" id="GO:0000270">
    <property type="term" value="P:peptidoglycan metabolic process"/>
    <property type="evidence" value="ECO:0007669"/>
    <property type="project" value="InterPro"/>
</dbReference>
<feature type="signal peptide" evidence="2">
    <location>
        <begin position="1"/>
        <end position="19"/>
    </location>
</feature>
<comment type="similarity">
    <text evidence="1">Belongs to the transglycosylase Slt family.</text>
</comment>
<dbReference type="CDD" id="cd00118">
    <property type="entry name" value="LysM"/>
    <property type="match status" value="2"/>
</dbReference>
<dbReference type="InterPro" id="IPR036779">
    <property type="entry name" value="LysM_dom_sf"/>
</dbReference>
<evidence type="ECO:0000256" key="1">
    <source>
        <dbReference type="ARBA" id="ARBA00007734"/>
    </source>
</evidence>
<dbReference type="GO" id="GO:0016020">
    <property type="term" value="C:membrane"/>
    <property type="evidence" value="ECO:0007669"/>
    <property type="project" value="InterPro"/>
</dbReference>
<name>A0A7K1SRM7_9SPHI</name>
<proteinExistence type="inferred from homology"/>
<organism evidence="4 5">
    <name type="scientific">Mucilaginibacter arboris</name>
    <dbReference type="NCBI Taxonomy" id="2682090"/>
    <lineage>
        <taxon>Bacteria</taxon>
        <taxon>Pseudomonadati</taxon>
        <taxon>Bacteroidota</taxon>
        <taxon>Sphingobacteriia</taxon>
        <taxon>Sphingobacteriales</taxon>
        <taxon>Sphingobacteriaceae</taxon>
        <taxon>Mucilaginibacter</taxon>
    </lineage>
</organism>
<feature type="domain" description="LysM" evidence="3">
    <location>
        <begin position="378"/>
        <end position="421"/>
    </location>
</feature>
<dbReference type="Gene3D" id="3.10.350.10">
    <property type="entry name" value="LysM domain"/>
    <property type="match status" value="2"/>
</dbReference>
<dbReference type="PROSITE" id="PS51782">
    <property type="entry name" value="LYSM"/>
    <property type="match status" value="2"/>
</dbReference>
<dbReference type="EMBL" id="WPIK01000001">
    <property type="protein sequence ID" value="MVN19965.1"/>
    <property type="molecule type" value="Genomic_DNA"/>
</dbReference>
<dbReference type="InterPro" id="IPR008258">
    <property type="entry name" value="Transglycosylase_SLT_dom_1"/>
</dbReference>
<comment type="caution">
    <text evidence="4">The sequence shown here is derived from an EMBL/GenBank/DDBJ whole genome shotgun (WGS) entry which is preliminary data.</text>
</comment>
<dbReference type="CDD" id="cd16894">
    <property type="entry name" value="MltD-like"/>
    <property type="match status" value="1"/>
</dbReference>
<dbReference type="Pfam" id="PF01464">
    <property type="entry name" value="SLT"/>
    <property type="match status" value="1"/>
</dbReference>
<evidence type="ECO:0000313" key="5">
    <source>
        <dbReference type="Proteomes" id="UP000462014"/>
    </source>
</evidence>
<keyword evidence="2" id="KW-0732">Signal</keyword>
<feature type="domain" description="LysM" evidence="3">
    <location>
        <begin position="440"/>
        <end position="484"/>
    </location>
</feature>
<dbReference type="PROSITE" id="PS00922">
    <property type="entry name" value="TRANSGLYCOSYLASE"/>
    <property type="match status" value="1"/>
</dbReference>
<dbReference type="Gene3D" id="1.10.530.10">
    <property type="match status" value="1"/>
</dbReference>
<dbReference type="SUPFAM" id="SSF53955">
    <property type="entry name" value="Lysozyme-like"/>
    <property type="match status" value="1"/>
</dbReference>
<gene>
    <name evidence="4" type="ORF">GO621_00265</name>
</gene>
<accession>A0A7K1SRM7</accession>
<feature type="chain" id="PRO_5029837462" evidence="2">
    <location>
        <begin position="20"/>
        <end position="487"/>
    </location>
</feature>
<keyword evidence="5" id="KW-1185">Reference proteome</keyword>
<dbReference type="PANTHER" id="PTHR37423:SF2">
    <property type="entry name" value="MEMBRANE-BOUND LYTIC MUREIN TRANSGLYCOSYLASE C"/>
    <property type="match status" value="1"/>
</dbReference>
<protein>
    <submittedName>
        <fullName evidence="4">Transglycosylase SLT domain-containing protein</fullName>
    </submittedName>
</protein>
<sequence length="487" mass="54847">MKKYLIIAGCLLFTSFANAQHNRNNKPIQADTPVVAINLKAKQIVNLSSSAKPTKTVPSILRTDTLVPVPIVDELLLTSYQNMVYKSRLDSIQKKIPLNYNEYVQSYIDIYTAPKRKDAMSKIIGLAKYYFPIYEKAFQEAGIPDEIKYLSVVESALDPNAVSRVGATGLWQFMFATARLYGLKMDNYVDERKDPVQASHATARYLKDAYNDFGDWLLAIASYNCGKGNVIKAMQRSGGNDFWSIRNYLPAETRGYVPAYIAITYVMNFYKKHQIIPQECNFSTKNDTVLVNKLVSLNNLSNALEIDPSEMAILNPSYKKRIVNGTADKPKRIIIPKTVYADFANVYAALNDSDTEAAPRMLLTSAQDGHPHQAEYIKYHRIKKGERLSEIADRYGVEVQDLKVWNHLHTVAVVPGQKLLIKTVSAEVASPEKKSIKSYYTYRVRKGDTLNVIAEKYEGATVQSIKALNTLKGNQLRPGMTLKINRS</sequence>